<keyword evidence="2" id="KW-1185">Reference proteome</keyword>
<dbReference type="AlphaFoldDB" id="A0A4Q0NWB1"/>
<accession>A0A4Q0NWB1</accession>
<evidence type="ECO:0008006" key="3">
    <source>
        <dbReference type="Google" id="ProtNLM"/>
    </source>
</evidence>
<sequence length="732" mass="84484">MGRFFYSIFRHLSPSVIMTKPFVFCLFLLFLMQNAAIAQQKSIDVDSLMQLAINRADQNNPQKVLDHFSYTTYEKTIITDSLERENNAHSFFTEKVSKNNFNTYHGFKEEVLAFNMAGFKEPRYEVLGITLQSRSFYDEDFVIFNYRYAGPLSSRGLKNYDYKFIGDTTVLDRKGYAVAFSPKRPKTIPGLEGILYLDAQSLAIQKVHIAINDELVARIEQHYEFLPDVGVYMPRTSKLYIEKGETSKRLSLFRGKVSVGTIQNNPVKEAIEGRYLLLTSYNANFNLSEGEKLEHPNLAIEVMEGADQKSEDFWTRYRNQALTERDLNSFDYLNNIVKTENIERRLAVINNFGIGYYTVDFFDFDLTYPLKYNNYEGLRLGLGGVTNADFSKDFRIEGYTAYGFKDKVLKYGFGGGVLLNESHGAWLSLSYSDDLQETGSFNYLTDRRVYSLFEPRLVNITQFFDYKTFRLNQEYQITPKILSEFQFAKTNVLQTEAYRFVLGDESYSEYDITEATFGVRWSPSSKFMRSEKGTVEIYDGYPKVTAQISKGISGLFNGDFDFTRVGAKFYYQVERLNKSTTEFLIEGKMAFGDVPLTHLFHAYPNAPTKQTIMQRFSVAGVNSFETMYFGEFFSDKLATLQVKHRLRPFNLGEKFKPEMVFISRYAIGDISNIDRHQDVTFGKLNKGFMESGFEINKILFGFGTSLTYRYGAYHLPSFADNIAFKFTFNLQL</sequence>
<gene>
    <name evidence="1" type="ORF">DSM02_3263</name>
</gene>
<evidence type="ECO:0000313" key="1">
    <source>
        <dbReference type="EMBL" id="RXG16400.1"/>
    </source>
</evidence>
<proteinExistence type="predicted"/>
<organism evidence="1 2">
    <name type="scientific">Leeuwenhoekiella polynyae</name>
    <dbReference type="NCBI Taxonomy" id="1550906"/>
    <lineage>
        <taxon>Bacteria</taxon>
        <taxon>Pseudomonadati</taxon>
        <taxon>Bacteroidota</taxon>
        <taxon>Flavobacteriia</taxon>
        <taxon>Flavobacteriales</taxon>
        <taxon>Flavobacteriaceae</taxon>
        <taxon>Leeuwenhoekiella</taxon>
    </lineage>
</organism>
<dbReference type="Pfam" id="PF18939">
    <property type="entry name" value="DUF5686"/>
    <property type="match status" value="1"/>
</dbReference>
<evidence type="ECO:0000313" key="2">
    <source>
        <dbReference type="Proteomes" id="UP000289859"/>
    </source>
</evidence>
<dbReference type="InterPro" id="IPR043741">
    <property type="entry name" value="DUF5686"/>
</dbReference>
<dbReference type="EMBL" id="QOVK01000019">
    <property type="protein sequence ID" value="RXG16400.1"/>
    <property type="molecule type" value="Genomic_DNA"/>
</dbReference>
<dbReference type="Proteomes" id="UP000289859">
    <property type="component" value="Unassembled WGS sequence"/>
</dbReference>
<comment type="caution">
    <text evidence="1">The sequence shown here is derived from an EMBL/GenBank/DDBJ whole genome shotgun (WGS) entry which is preliminary data.</text>
</comment>
<reference evidence="1 2" key="1">
    <citation type="submission" date="2018-07" db="EMBL/GenBank/DDBJ databases">
        <title>Leeuwenhoekiella genomics.</title>
        <authorList>
            <person name="Tahon G."/>
            <person name="Willems A."/>
        </authorList>
    </citation>
    <scope>NUCLEOTIDE SEQUENCE [LARGE SCALE GENOMIC DNA]</scope>
    <source>
        <strain evidence="1 2">LMG 29608</strain>
    </source>
</reference>
<name>A0A4Q0NWB1_9FLAO</name>
<protein>
    <recommendedName>
        <fullName evidence="3">Carboxypeptidase-like protein</fullName>
    </recommendedName>
</protein>